<keyword evidence="2" id="KW-0806">Transcription termination</keyword>
<reference evidence="4 5" key="1">
    <citation type="submission" date="2018-06" db="EMBL/GenBank/DDBJ databases">
        <title>The Genome of Cuscuta australis (Dodder) Provides Insight into the Evolution of Plant Parasitism.</title>
        <authorList>
            <person name="Liu H."/>
        </authorList>
    </citation>
    <scope>NUCLEOTIDE SEQUENCE [LARGE SCALE GENOMIC DNA]</scope>
    <source>
        <strain evidence="5">cv. Yunnan</strain>
        <tissue evidence="4">Vines</tissue>
    </source>
</reference>
<evidence type="ECO:0000256" key="2">
    <source>
        <dbReference type="ARBA" id="ARBA00022472"/>
    </source>
</evidence>
<dbReference type="PANTHER" id="PTHR13068:SF231">
    <property type="entry name" value="TRANSCRIPTION TERMINATION FACTOR MTERF2, CHLOROPLASTIC-LIKE"/>
    <property type="match status" value="1"/>
</dbReference>
<evidence type="ECO:0000313" key="5">
    <source>
        <dbReference type="Proteomes" id="UP000249390"/>
    </source>
</evidence>
<keyword evidence="2" id="KW-0804">Transcription</keyword>
<dbReference type="FunFam" id="1.25.70.10:FF:000001">
    <property type="entry name" value="Mitochondrial transcription termination factor-like"/>
    <property type="match status" value="1"/>
</dbReference>
<evidence type="ECO:0000313" key="4">
    <source>
        <dbReference type="EMBL" id="RAL49445.1"/>
    </source>
</evidence>
<keyword evidence="2" id="KW-0805">Transcription regulation</keyword>
<dbReference type="Proteomes" id="UP000249390">
    <property type="component" value="Unassembled WGS sequence"/>
</dbReference>
<keyword evidence="3" id="KW-0809">Transit peptide</keyword>
<dbReference type="GO" id="GO:0006353">
    <property type="term" value="P:DNA-templated transcription termination"/>
    <property type="evidence" value="ECO:0007669"/>
    <property type="project" value="UniProtKB-KW"/>
</dbReference>
<accession>A0A328DUM8</accession>
<gene>
    <name evidence="4" type="ORF">DM860_012878</name>
</gene>
<evidence type="ECO:0000256" key="1">
    <source>
        <dbReference type="ARBA" id="ARBA00007692"/>
    </source>
</evidence>
<organism evidence="4 5">
    <name type="scientific">Cuscuta australis</name>
    <dbReference type="NCBI Taxonomy" id="267555"/>
    <lineage>
        <taxon>Eukaryota</taxon>
        <taxon>Viridiplantae</taxon>
        <taxon>Streptophyta</taxon>
        <taxon>Embryophyta</taxon>
        <taxon>Tracheophyta</taxon>
        <taxon>Spermatophyta</taxon>
        <taxon>Magnoliopsida</taxon>
        <taxon>eudicotyledons</taxon>
        <taxon>Gunneridae</taxon>
        <taxon>Pentapetalae</taxon>
        <taxon>asterids</taxon>
        <taxon>lamiids</taxon>
        <taxon>Solanales</taxon>
        <taxon>Convolvulaceae</taxon>
        <taxon>Cuscuteae</taxon>
        <taxon>Cuscuta</taxon>
        <taxon>Cuscuta subgen. Grammica</taxon>
        <taxon>Cuscuta sect. Cleistogrammica</taxon>
    </lineage>
</organism>
<dbReference type="PANTHER" id="PTHR13068">
    <property type="entry name" value="CGI-12 PROTEIN-RELATED"/>
    <property type="match status" value="1"/>
</dbReference>
<protein>
    <submittedName>
        <fullName evidence="4">Uncharacterized protein</fullName>
    </submittedName>
</protein>
<dbReference type="InterPro" id="IPR003690">
    <property type="entry name" value="MTERF"/>
</dbReference>
<comment type="similarity">
    <text evidence="1">Belongs to the mTERF family.</text>
</comment>
<evidence type="ECO:0000256" key="3">
    <source>
        <dbReference type="ARBA" id="ARBA00022946"/>
    </source>
</evidence>
<dbReference type="GO" id="GO:0003676">
    <property type="term" value="F:nucleic acid binding"/>
    <property type="evidence" value="ECO:0007669"/>
    <property type="project" value="InterPro"/>
</dbReference>
<dbReference type="EMBL" id="NQVE01000082">
    <property type="protein sequence ID" value="RAL49445.1"/>
    <property type="molecule type" value="Genomic_DNA"/>
</dbReference>
<sequence length="391" mass="44645">MAGMARFRVSRILGIPASNVLEQRHHFFLLYDYSSRTSTGFSYATAAAKAADPSGHQFLVDFLTSSLNFSRNDAVSAAAKVPSFKSQTRPALVVDYLKRVGMDPAHIKNAVYRCPKLLFLDPERTISPKIKCLQEFGIPECDLVRLIVRDGLILCRGLESHLKPVLKFLREAAGSDENYLKAFRRCSWLLSFGNHTRMEKNILLLQNFGLSKKQLKRMIITRPCYLTTNTDWVKKILIRVEKEFGIPRNSPMFPSGMFVATALSETTVEKKFEVFRSFGWTDLEISGIVKRQPHCLTLSEDRLKKGLCFLMNELGYGPDYLTLRPKLLMSSLEKRTIPRSQVLKILKENNLRTSTLSTTISWSNSKFSEIYLMPYKDKLPGIQKYITIMTM</sequence>
<dbReference type="AlphaFoldDB" id="A0A328DUM8"/>
<keyword evidence="5" id="KW-1185">Reference proteome</keyword>
<dbReference type="Pfam" id="PF02536">
    <property type="entry name" value="mTERF"/>
    <property type="match status" value="2"/>
</dbReference>
<dbReference type="SMART" id="SM00733">
    <property type="entry name" value="Mterf"/>
    <property type="match status" value="6"/>
</dbReference>
<name>A0A328DUM8_9ASTE</name>
<comment type="caution">
    <text evidence="4">The sequence shown here is derived from an EMBL/GenBank/DDBJ whole genome shotgun (WGS) entry which is preliminary data.</text>
</comment>
<dbReference type="Gene3D" id="1.25.70.10">
    <property type="entry name" value="Transcription termination factor 3, mitochondrial"/>
    <property type="match status" value="1"/>
</dbReference>
<proteinExistence type="inferred from homology"/>
<dbReference type="InterPro" id="IPR038538">
    <property type="entry name" value="MTERF_sf"/>
</dbReference>